<evidence type="ECO:0000256" key="2">
    <source>
        <dbReference type="ARBA" id="ARBA00022723"/>
    </source>
</evidence>
<dbReference type="PANTHER" id="PTHR44379">
    <property type="entry name" value="OXIDOREDUCTASE WITH IRON-SULFUR SUBUNIT"/>
    <property type="match status" value="1"/>
</dbReference>
<feature type="compositionally biased region" description="Gly residues" evidence="6">
    <location>
        <begin position="219"/>
        <end position="230"/>
    </location>
</feature>
<feature type="region of interest" description="Disordered" evidence="6">
    <location>
        <begin position="200"/>
        <end position="230"/>
    </location>
</feature>
<dbReference type="CDD" id="cd00207">
    <property type="entry name" value="fer2"/>
    <property type="match status" value="1"/>
</dbReference>
<keyword evidence="2" id="KW-0479">Metal-binding</keyword>
<protein>
    <submittedName>
        <fullName evidence="8">(2Fe-2S)-binding protein</fullName>
    </submittedName>
</protein>
<feature type="domain" description="2Fe-2S ferredoxin-type" evidence="7">
    <location>
        <begin position="46"/>
        <end position="122"/>
    </location>
</feature>
<dbReference type="Proteomes" id="UP001304683">
    <property type="component" value="Chromosome"/>
</dbReference>
<keyword evidence="9" id="KW-1185">Reference proteome</keyword>
<dbReference type="InterPro" id="IPR002888">
    <property type="entry name" value="2Fe-2S-bd"/>
</dbReference>
<evidence type="ECO:0000313" key="8">
    <source>
        <dbReference type="EMBL" id="WPD18170.1"/>
    </source>
</evidence>
<dbReference type="InterPro" id="IPR012675">
    <property type="entry name" value="Beta-grasp_dom_sf"/>
</dbReference>
<dbReference type="PROSITE" id="PS00197">
    <property type="entry name" value="2FE2S_FER_1"/>
    <property type="match status" value="1"/>
</dbReference>
<evidence type="ECO:0000256" key="1">
    <source>
        <dbReference type="ARBA" id="ARBA00022714"/>
    </source>
</evidence>
<dbReference type="PANTHER" id="PTHR44379:SF2">
    <property type="entry name" value="BLR6218 PROTEIN"/>
    <property type="match status" value="1"/>
</dbReference>
<dbReference type="InterPro" id="IPR051452">
    <property type="entry name" value="Diverse_Oxidoreductases"/>
</dbReference>
<name>A0ABZ0QP17_9FIRM</name>
<dbReference type="Gene3D" id="3.10.20.30">
    <property type="match status" value="1"/>
</dbReference>
<feature type="region of interest" description="Disordered" evidence="6">
    <location>
        <begin position="1"/>
        <end position="39"/>
    </location>
</feature>
<feature type="compositionally biased region" description="Basic and acidic residues" evidence="6">
    <location>
        <begin position="1"/>
        <end position="12"/>
    </location>
</feature>
<dbReference type="InterPro" id="IPR036010">
    <property type="entry name" value="2Fe-2S_ferredoxin-like_sf"/>
</dbReference>
<dbReference type="InterPro" id="IPR036884">
    <property type="entry name" value="2Fe-2S-bd_dom_sf"/>
</dbReference>
<dbReference type="Pfam" id="PF00111">
    <property type="entry name" value="Fer2"/>
    <property type="match status" value="1"/>
</dbReference>
<keyword evidence="5" id="KW-0411">Iron-sulfur</keyword>
<evidence type="ECO:0000313" key="9">
    <source>
        <dbReference type="Proteomes" id="UP001304683"/>
    </source>
</evidence>
<dbReference type="InterPro" id="IPR001041">
    <property type="entry name" value="2Fe-2S_ferredoxin-type"/>
</dbReference>
<keyword evidence="1" id="KW-0001">2Fe-2S</keyword>
<evidence type="ECO:0000256" key="4">
    <source>
        <dbReference type="ARBA" id="ARBA00023004"/>
    </source>
</evidence>
<dbReference type="Pfam" id="PF01799">
    <property type="entry name" value="Fer2_2"/>
    <property type="match status" value="1"/>
</dbReference>
<dbReference type="Gene3D" id="1.10.150.120">
    <property type="entry name" value="[2Fe-2S]-binding domain"/>
    <property type="match status" value="1"/>
</dbReference>
<evidence type="ECO:0000256" key="5">
    <source>
        <dbReference type="ARBA" id="ARBA00023014"/>
    </source>
</evidence>
<dbReference type="InterPro" id="IPR006058">
    <property type="entry name" value="2Fe2S_fd_BS"/>
</dbReference>
<sequence length="230" mass="23549">MRDEERRIDGRPDGPGAEGGGPRRAGGRSPQGAVPGLPATAFHPSVAVRLEVNGETWVGEVPATETLATFLRDRLGLTGTKIGCEEGNCGACSVILDGALVYSCLVLAAACDGGRVETVEGLAREDRLHPVQEAFVAEDALQCGFCTPGQIMAVKALLDREPRPTPEQVQAALAGNLCRCGAYPRIVKAALRAAATMAGGAETAASRRGDDGSADGATDGEGGTRGAPAR</sequence>
<dbReference type="SUPFAM" id="SSF47741">
    <property type="entry name" value="CO dehydrogenase ISP C-domain like"/>
    <property type="match status" value="1"/>
</dbReference>
<reference evidence="8 9" key="1">
    <citation type="submission" date="2023-08" db="EMBL/GenBank/DDBJ databases">
        <title>Genome sequence of Thermaerobacter compostii strain Ins1, a spore-forming filamentous bacterium isolated from a deep geothermal reservoir.</title>
        <authorList>
            <person name="Bregnard D."/>
            <person name="Gonzalez D."/>
            <person name="Junier P."/>
        </authorList>
    </citation>
    <scope>NUCLEOTIDE SEQUENCE [LARGE SCALE GENOMIC DNA]</scope>
    <source>
        <strain evidence="8 9">Ins1</strain>
    </source>
</reference>
<evidence type="ECO:0000256" key="3">
    <source>
        <dbReference type="ARBA" id="ARBA00023002"/>
    </source>
</evidence>
<proteinExistence type="predicted"/>
<organism evidence="8 9">
    <name type="scientific">Thermaerobacter composti</name>
    <dbReference type="NCBI Taxonomy" id="554949"/>
    <lineage>
        <taxon>Bacteria</taxon>
        <taxon>Bacillati</taxon>
        <taxon>Bacillota</taxon>
        <taxon>Clostridia</taxon>
        <taxon>Eubacteriales</taxon>
        <taxon>Clostridiales Family XVII. Incertae Sedis</taxon>
        <taxon>Thermaerobacter</taxon>
    </lineage>
</organism>
<dbReference type="EMBL" id="CP132508">
    <property type="protein sequence ID" value="WPD18170.1"/>
    <property type="molecule type" value="Genomic_DNA"/>
</dbReference>
<evidence type="ECO:0000256" key="6">
    <source>
        <dbReference type="SAM" id="MobiDB-lite"/>
    </source>
</evidence>
<gene>
    <name evidence="8" type="ORF">Q5761_07165</name>
</gene>
<accession>A0ABZ0QP17</accession>
<dbReference type="RefSeq" id="WP_318750028.1">
    <property type="nucleotide sequence ID" value="NZ_CP132508.1"/>
</dbReference>
<dbReference type="PROSITE" id="PS51085">
    <property type="entry name" value="2FE2S_FER_2"/>
    <property type="match status" value="1"/>
</dbReference>
<keyword evidence="4" id="KW-0408">Iron</keyword>
<keyword evidence="3" id="KW-0560">Oxidoreductase</keyword>
<evidence type="ECO:0000259" key="7">
    <source>
        <dbReference type="PROSITE" id="PS51085"/>
    </source>
</evidence>
<dbReference type="SUPFAM" id="SSF54292">
    <property type="entry name" value="2Fe-2S ferredoxin-like"/>
    <property type="match status" value="1"/>
</dbReference>